<organism evidence="2 3">
    <name type="scientific">Adineta ricciae</name>
    <name type="common">Rotifer</name>
    <dbReference type="NCBI Taxonomy" id="249248"/>
    <lineage>
        <taxon>Eukaryota</taxon>
        <taxon>Metazoa</taxon>
        <taxon>Spiralia</taxon>
        <taxon>Gnathifera</taxon>
        <taxon>Rotifera</taxon>
        <taxon>Eurotatoria</taxon>
        <taxon>Bdelloidea</taxon>
        <taxon>Adinetida</taxon>
        <taxon>Adinetidae</taxon>
        <taxon>Adineta</taxon>
    </lineage>
</organism>
<dbReference type="Proteomes" id="UP000663828">
    <property type="component" value="Unassembled WGS sequence"/>
</dbReference>
<dbReference type="EMBL" id="CAJNOR010013437">
    <property type="protein sequence ID" value="CAF1673301.1"/>
    <property type="molecule type" value="Genomic_DNA"/>
</dbReference>
<protein>
    <submittedName>
        <fullName evidence="2">Uncharacterized protein</fullName>
    </submittedName>
</protein>
<dbReference type="EMBL" id="CAJNOR010000755">
    <property type="protein sequence ID" value="CAF0999370.1"/>
    <property type="molecule type" value="Genomic_DNA"/>
</dbReference>
<accession>A0A816GC51</accession>
<evidence type="ECO:0000313" key="2">
    <source>
        <dbReference type="EMBL" id="CAF1673301.1"/>
    </source>
</evidence>
<name>A0A816GC51_ADIRI</name>
<dbReference type="AlphaFoldDB" id="A0A816GC51"/>
<comment type="caution">
    <text evidence="2">The sequence shown here is derived from an EMBL/GenBank/DDBJ whole genome shotgun (WGS) entry which is preliminary data.</text>
</comment>
<evidence type="ECO:0000313" key="1">
    <source>
        <dbReference type="EMBL" id="CAF0999370.1"/>
    </source>
</evidence>
<proteinExistence type="predicted"/>
<evidence type="ECO:0000313" key="3">
    <source>
        <dbReference type="Proteomes" id="UP000663828"/>
    </source>
</evidence>
<feature type="non-terminal residue" evidence="2">
    <location>
        <position position="1"/>
    </location>
</feature>
<gene>
    <name evidence="1" type="ORF">XAT740_LOCUS13122</name>
    <name evidence="2" type="ORF">XAT740_LOCUS59107</name>
</gene>
<sequence>QHDYQDETNSNMDQYLFHEQFINNHRDDICDSSHDDQFYFRDNLERYSTVV</sequence>
<keyword evidence="3" id="KW-1185">Reference proteome</keyword>
<reference evidence="2" key="1">
    <citation type="submission" date="2021-02" db="EMBL/GenBank/DDBJ databases">
        <authorList>
            <person name="Nowell W R."/>
        </authorList>
    </citation>
    <scope>NUCLEOTIDE SEQUENCE</scope>
</reference>